<dbReference type="SUPFAM" id="SSF54523">
    <property type="entry name" value="Pili subunits"/>
    <property type="match status" value="1"/>
</dbReference>
<sequence length="174" mass="18834">MPGSRATSDRPLRRDPGVRRDDEGRRRAAEHGFTPPQRAAEHGFTLVELMVVIVIIGLLTTIVVVNVLPSQDKARVEKAKADIALLEQAAEMYRLDNLAYPSSGDGLQALVSAPAGAEGRYRPGGYIRKLPEDPWGNPYHYAAPGKHGAVDIYSYGADGREGGEGNDADIGNWK</sequence>
<evidence type="ECO:0000256" key="3">
    <source>
        <dbReference type="ARBA" id="ARBA00020042"/>
    </source>
</evidence>
<evidence type="ECO:0000256" key="1">
    <source>
        <dbReference type="ARBA" id="ARBA00004377"/>
    </source>
</evidence>
<dbReference type="Pfam" id="PF07963">
    <property type="entry name" value="N_methyl"/>
    <property type="match status" value="1"/>
</dbReference>
<feature type="region of interest" description="Disordered" evidence="10">
    <location>
        <begin position="1"/>
        <end position="36"/>
    </location>
</feature>
<dbReference type="NCBIfam" id="TIGR02532">
    <property type="entry name" value="IV_pilin_GFxxxE"/>
    <property type="match status" value="1"/>
</dbReference>
<dbReference type="Gene3D" id="3.30.700.10">
    <property type="entry name" value="Glycoprotein, Type 4 Pilin"/>
    <property type="match status" value="1"/>
</dbReference>
<reference evidence="13 14" key="1">
    <citation type="submission" date="2019-07" db="EMBL/GenBank/DDBJ databases">
        <title>Sphingomonas solaris sp. nov., isolated from a solar panel from Boston, Massachusetts.</title>
        <authorList>
            <person name="Tanner K."/>
            <person name="Pascual J."/>
            <person name="Mancuso C."/>
            <person name="Pereto J."/>
            <person name="Khalil A."/>
            <person name="Vilanova C."/>
        </authorList>
    </citation>
    <scope>NUCLEOTIDE SEQUENCE [LARGE SCALE GENOMIC DNA]</scope>
    <source>
        <strain evidence="13 14">R4DWN</strain>
    </source>
</reference>
<keyword evidence="4" id="KW-1003">Cell membrane</keyword>
<dbReference type="Proteomes" id="UP000318681">
    <property type="component" value="Unassembled WGS sequence"/>
</dbReference>
<dbReference type="NCBIfam" id="TIGR01710">
    <property type="entry name" value="typeII_sec_gspG"/>
    <property type="match status" value="1"/>
</dbReference>
<comment type="subcellular location">
    <subcellularLocation>
        <location evidence="1">Cell inner membrane</location>
        <topology evidence="1">Single-pass membrane protein</topology>
    </subcellularLocation>
</comment>
<keyword evidence="14" id="KW-1185">Reference proteome</keyword>
<feature type="compositionally biased region" description="Basic and acidic residues" evidence="10">
    <location>
        <begin position="7"/>
        <end position="30"/>
    </location>
</feature>
<evidence type="ECO:0000256" key="4">
    <source>
        <dbReference type="ARBA" id="ARBA00022475"/>
    </source>
</evidence>
<dbReference type="Pfam" id="PF08334">
    <property type="entry name" value="T2SSG"/>
    <property type="match status" value="1"/>
</dbReference>
<dbReference type="PRINTS" id="PR00813">
    <property type="entry name" value="BCTERIALGSPG"/>
</dbReference>
<dbReference type="PANTHER" id="PTHR30093">
    <property type="entry name" value="GENERAL SECRETION PATHWAY PROTEIN G"/>
    <property type="match status" value="1"/>
</dbReference>
<proteinExistence type="inferred from homology"/>
<feature type="domain" description="Type II secretion system protein GspG C-terminal" evidence="12">
    <location>
        <begin position="66"/>
        <end position="173"/>
    </location>
</feature>
<dbReference type="PANTHER" id="PTHR30093:SF44">
    <property type="entry name" value="TYPE II SECRETION SYSTEM CORE PROTEIN G"/>
    <property type="match status" value="1"/>
</dbReference>
<evidence type="ECO:0000256" key="8">
    <source>
        <dbReference type="ARBA" id="ARBA00022989"/>
    </source>
</evidence>
<dbReference type="OrthoDB" id="9795612at2"/>
<dbReference type="InterPro" id="IPR010054">
    <property type="entry name" value="Type2_sec_GspG"/>
</dbReference>
<comment type="similarity">
    <text evidence="2">Belongs to the GSP G family.</text>
</comment>
<dbReference type="InterPro" id="IPR013545">
    <property type="entry name" value="T2SS_protein-GspG_C"/>
</dbReference>
<dbReference type="GO" id="GO:0015628">
    <property type="term" value="P:protein secretion by the type II secretion system"/>
    <property type="evidence" value="ECO:0007669"/>
    <property type="project" value="InterPro"/>
</dbReference>
<dbReference type="AlphaFoldDB" id="A0A558R4A9"/>
<accession>A0A558R4A9</accession>
<dbReference type="InterPro" id="IPR045584">
    <property type="entry name" value="Pilin-like"/>
</dbReference>
<dbReference type="InterPro" id="IPR012902">
    <property type="entry name" value="N_methyl_site"/>
</dbReference>
<comment type="caution">
    <text evidence="13">The sequence shown here is derived from an EMBL/GenBank/DDBJ whole genome shotgun (WGS) entry which is preliminary data.</text>
</comment>
<dbReference type="PROSITE" id="PS00409">
    <property type="entry name" value="PROKAR_NTER_METHYL"/>
    <property type="match status" value="1"/>
</dbReference>
<keyword evidence="7 11" id="KW-0812">Transmembrane</keyword>
<evidence type="ECO:0000256" key="7">
    <source>
        <dbReference type="ARBA" id="ARBA00022692"/>
    </source>
</evidence>
<evidence type="ECO:0000259" key="12">
    <source>
        <dbReference type="Pfam" id="PF08334"/>
    </source>
</evidence>
<feature type="transmembrane region" description="Helical" evidence="11">
    <location>
        <begin position="49"/>
        <end position="68"/>
    </location>
</feature>
<evidence type="ECO:0000313" key="14">
    <source>
        <dbReference type="Proteomes" id="UP000318681"/>
    </source>
</evidence>
<keyword evidence="9 11" id="KW-0472">Membrane</keyword>
<evidence type="ECO:0000313" key="13">
    <source>
        <dbReference type="EMBL" id="TVV74230.1"/>
    </source>
</evidence>
<evidence type="ECO:0000256" key="9">
    <source>
        <dbReference type="ARBA" id="ARBA00023136"/>
    </source>
</evidence>
<keyword evidence="6" id="KW-0997">Cell inner membrane</keyword>
<dbReference type="GO" id="GO:0005886">
    <property type="term" value="C:plasma membrane"/>
    <property type="evidence" value="ECO:0007669"/>
    <property type="project" value="UniProtKB-SubCell"/>
</dbReference>
<organism evidence="13 14">
    <name type="scientific">Alterirhizorhabdus solaris</name>
    <dbReference type="NCBI Taxonomy" id="2529389"/>
    <lineage>
        <taxon>Bacteria</taxon>
        <taxon>Pseudomonadati</taxon>
        <taxon>Pseudomonadota</taxon>
        <taxon>Alphaproteobacteria</taxon>
        <taxon>Sphingomonadales</taxon>
        <taxon>Rhizorhabdaceae</taxon>
        <taxon>Alterirhizorhabdus</taxon>
    </lineage>
</organism>
<evidence type="ECO:0000256" key="10">
    <source>
        <dbReference type="SAM" id="MobiDB-lite"/>
    </source>
</evidence>
<gene>
    <name evidence="13" type="primary">gspG</name>
    <name evidence="13" type="ORF">FOY91_10305</name>
</gene>
<keyword evidence="8 11" id="KW-1133">Transmembrane helix</keyword>
<name>A0A558R4A9_9SPHN</name>
<evidence type="ECO:0000256" key="11">
    <source>
        <dbReference type="SAM" id="Phobius"/>
    </source>
</evidence>
<protein>
    <recommendedName>
        <fullName evidence="3">Type II secretion system core protein G</fullName>
    </recommendedName>
</protein>
<dbReference type="InterPro" id="IPR000983">
    <property type="entry name" value="Bac_GSPG_pilin"/>
</dbReference>
<evidence type="ECO:0000256" key="2">
    <source>
        <dbReference type="ARBA" id="ARBA00009984"/>
    </source>
</evidence>
<keyword evidence="5" id="KW-0488">Methylation</keyword>
<evidence type="ECO:0000256" key="5">
    <source>
        <dbReference type="ARBA" id="ARBA00022481"/>
    </source>
</evidence>
<dbReference type="EMBL" id="VNIM01000036">
    <property type="protein sequence ID" value="TVV74230.1"/>
    <property type="molecule type" value="Genomic_DNA"/>
</dbReference>
<evidence type="ECO:0000256" key="6">
    <source>
        <dbReference type="ARBA" id="ARBA00022519"/>
    </source>
</evidence>
<dbReference type="GO" id="GO:0015627">
    <property type="term" value="C:type II protein secretion system complex"/>
    <property type="evidence" value="ECO:0007669"/>
    <property type="project" value="InterPro"/>
</dbReference>